<feature type="region of interest" description="Disordered" evidence="1">
    <location>
        <begin position="1"/>
        <end position="95"/>
    </location>
</feature>
<evidence type="ECO:0000313" key="2">
    <source>
        <dbReference type="EMBL" id="CAA9542802.1"/>
    </source>
</evidence>
<accession>A0A6J4U9Z2</accession>
<gene>
    <name evidence="2" type="ORF">AVDCRST_MAG87-221</name>
</gene>
<organism evidence="2">
    <name type="scientific">uncultured Thermomicrobiales bacterium</name>
    <dbReference type="NCBI Taxonomy" id="1645740"/>
    <lineage>
        <taxon>Bacteria</taxon>
        <taxon>Pseudomonadati</taxon>
        <taxon>Thermomicrobiota</taxon>
        <taxon>Thermomicrobia</taxon>
        <taxon>Thermomicrobiales</taxon>
        <taxon>environmental samples</taxon>
    </lineage>
</organism>
<feature type="non-terminal residue" evidence="2">
    <location>
        <position position="1"/>
    </location>
</feature>
<dbReference type="EMBL" id="CADCWJ010000061">
    <property type="protein sequence ID" value="CAA9542802.1"/>
    <property type="molecule type" value="Genomic_DNA"/>
</dbReference>
<feature type="non-terminal residue" evidence="2">
    <location>
        <position position="95"/>
    </location>
</feature>
<dbReference type="AlphaFoldDB" id="A0A6J4U9Z2"/>
<evidence type="ECO:0000256" key="1">
    <source>
        <dbReference type="SAM" id="MobiDB-lite"/>
    </source>
</evidence>
<protein>
    <submittedName>
        <fullName evidence="2">Protein from nitrogen regulatory protein P-II (GLNB) family, ortholog YAAQ B. subtilis</fullName>
    </submittedName>
</protein>
<sequence length="95" mass="10365">EETDYWRGPERRRRCGRRCAAGGGVPGDPAGEHRGVPTARQHHADDWRRRGSSRSRARPDPVARPLGVRSGRLRGHPSGCRNGLRAGSRGVPAPV</sequence>
<reference evidence="2" key="1">
    <citation type="submission" date="2020-02" db="EMBL/GenBank/DDBJ databases">
        <authorList>
            <person name="Meier V. D."/>
        </authorList>
    </citation>
    <scope>NUCLEOTIDE SEQUENCE</scope>
    <source>
        <strain evidence="2">AVDCRST_MAG87</strain>
    </source>
</reference>
<name>A0A6J4U9Z2_9BACT</name>
<proteinExistence type="predicted"/>